<dbReference type="Proteomes" id="UP000789901">
    <property type="component" value="Unassembled WGS sequence"/>
</dbReference>
<proteinExistence type="predicted"/>
<sequence length="70" mass="7986">DLIESLQAPINLISDVFNHQSLKGEPFETFNAAPEVEIENFWETILLLDDNISYENCTTEAIRQKVSIDC</sequence>
<keyword evidence="2" id="KW-1185">Reference proteome</keyword>
<feature type="non-terminal residue" evidence="1">
    <location>
        <position position="1"/>
    </location>
</feature>
<evidence type="ECO:0000313" key="1">
    <source>
        <dbReference type="EMBL" id="CAG8854220.1"/>
    </source>
</evidence>
<organism evidence="1 2">
    <name type="scientific">Gigaspora margarita</name>
    <dbReference type="NCBI Taxonomy" id="4874"/>
    <lineage>
        <taxon>Eukaryota</taxon>
        <taxon>Fungi</taxon>
        <taxon>Fungi incertae sedis</taxon>
        <taxon>Mucoromycota</taxon>
        <taxon>Glomeromycotina</taxon>
        <taxon>Glomeromycetes</taxon>
        <taxon>Diversisporales</taxon>
        <taxon>Gigasporaceae</taxon>
        <taxon>Gigaspora</taxon>
    </lineage>
</organism>
<dbReference type="EMBL" id="CAJVQB010134844">
    <property type="protein sequence ID" value="CAG8854220.1"/>
    <property type="molecule type" value="Genomic_DNA"/>
</dbReference>
<reference evidence="1 2" key="1">
    <citation type="submission" date="2021-06" db="EMBL/GenBank/DDBJ databases">
        <authorList>
            <person name="Kallberg Y."/>
            <person name="Tangrot J."/>
            <person name="Rosling A."/>
        </authorList>
    </citation>
    <scope>NUCLEOTIDE SEQUENCE [LARGE SCALE GENOMIC DNA]</scope>
    <source>
        <strain evidence="1 2">120-4 pot B 10/14</strain>
    </source>
</reference>
<name>A0ABN7XI12_GIGMA</name>
<gene>
    <name evidence="1" type="ORF">GMARGA_LOCUS43041</name>
</gene>
<accession>A0ABN7XI12</accession>
<evidence type="ECO:0000313" key="2">
    <source>
        <dbReference type="Proteomes" id="UP000789901"/>
    </source>
</evidence>
<feature type="non-terminal residue" evidence="1">
    <location>
        <position position="70"/>
    </location>
</feature>
<protein>
    <submittedName>
        <fullName evidence="1">13474_t:CDS:1</fullName>
    </submittedName>
</protein>
<comment type="caution">
    <text evidence="1">The sequence shown here is derived from an EMBL/GenBank/DDBJ whole genome shotgun (WGS) entry which is preliminary data.</text>
</comment>